<dbReference type="AlphaFoldDB" id="A0A226BWR9"/>
<evidence type="ECO:0000256" key="1">
    <source>
        <dbReference type="SAM" id="Phobius"/>
    </source>
</evidence>
<reference evidence="2 3" key="1">
    <citation type="submission" date="2017-06" db="EMBL/GenBank/DDBJ databases">
        <title>Draft Genome Sequence of Natranaerobius trueperi halophilic, alkalithermophilic bacteria from soda lakes.</title>
        <authorList>
            <person name="Zhao B."/>
        </authorList>
    </citation>
    <scope>NUCLEOTIDE SEQUENCE [LARGE SCALE GENOMIC DNA]</scope>
    <source>
        <strain evidence="2 3">DSM 18760</strain>
    </source>
</reference>
<feature type="transmembrane region" description="Helical" evidence="1">
    <location>
        <begin position="20"/>
        <end position="37"/>
    </location>
</feature>
<dbReference type="EMBL" id="NIQC01000018">
    <property type="protein sequence ID" value="OWZ83446.1"/>
    <property type="molecule type" value="Genomic_DNA"/>
</dbReference>
<organism evidence="2 3">
    <name type="scientific">Natranaerobius trueperi</name>
    <dbReference type="NCBI Taxonomy" id="759412"/>
    <lineage>
        <taxon>Bacteria</taxon>
        <taxon>Bacillati</taxon>
        <taxon>Bacillota</taxon>
        <taxon>Clostridia</taxon>
        <taxon>Natranaerobiales</taxon>
        <taxon>Natranaerobiaceae</taxon>
        <taxon>Natranaerobius</taxon>
    </lineage>
</organism>
<comment type="caution">
    <text evidence="2">The sequence shown here is derived from an EMBL/GenBank/DDBJ whole genome shotgun (WGS) entry which is preliminary data.</text>
</comment>
<keyword evidence="1" id="KW-0472">Membrane</keyword>
<evidence type="ECO:0000313" key="3">
    <source>
        <dbReference type="Proteomes" id="UP000214588"/>
    </source>
</evidence>
<dbReference type="OrthoDB" id="1696956at2"/>
<sequence>MHLELSVRKLLVYTESTFELVLGVIALAGVFMIRKYFFIESFEPNESFLIGDSTYVKHANEIAW</sequence>
<accession>A0A226BWR9</accession>
<evidence type="ECO:0000313" key="2">
    <source>
        <dbReference type="EMBL" id="OWZ83446.1"/>
    </source>
</evidence>
<gene>
    <name evidence="2" type="ORF">CDO51_08640</name>
</gene>
<proteinExistence type="predicted"/>
<dbReference type="Proteomes" id="UP000214588">
    <property type="component" value="Unassembled WGS sequence"/>
</dbReference>
<keyword evidence="1" id="KW-0812">Transmembrane</keyword>
<keyword evidence="1" id="KW-1133">Transmembrane helix</keyword>
<keyword evidence="3" id="KW-1185">Reference proteome</keyword>
<dbReference type="RefSeq" id="WP_158212403.1">
    <property type="nucleotide sequence ID" value="NZ_NIQC01000018.1"/>
</dbReference>
<protein>
    <submittedName>
        <fullName evidence="2">Uncharacterized protein</fullName>
    </submittedName>
</protein>
<name>A0A226BWR9_9FIRM</name>